<dbReference type="GO" id="GO:0015807">
    <property type="term" value="P:L-amino acid transport"/>
    <property type="evidence" value="ECO:0007669"/>
    <property type="project" value="TreeGrafter"/>
</dbReference>
<dbReference type="PANTHER" id="PTHR43820">
    <property type="entry name" value="HIGH-AFFINITY BRANCHED-CHAIN AMINO ACID TRANSPORT ATP-BINDING PROTEIN LIVF"/>
    <property type="match status" value="1"/>
</dbReference>
<dbReference type="AlphaFoldDB" id="A0A2U1TT85"/>
<dbReference type="SUPFAM" id="SSF52540">
    <property type="entry name" value="P-loop containing nucleoside triphosphate hydrolases"/>
    <property type="match status" value="1"/>
</dbReference>
<dbReference type="Proteomes" id="UP000296159">
    <property type="component" value="Unassembled WGS sequence"/>
</dbReference>
<dbReference type="RefSeq" id="WP_136167642.1">
    <property type="nucleotide sequence ID" value="NZ_KZ819086.1"/>
</dbReference>
<dbReference type="InterPro" id="IPR052156">
    <property type="entry name" value="BCAA_Transport_ATP-bd_LivF"/>
</dbReference>
<keyword evidence="5" id="KW-0029">Amino-acid transport</keyword>
<keyword evidence="2" id="KW-0813">Transport</keyword>
<dbReference type="GO" id="GO:0005524">
    <property type="term" value="F:ATP binding"/>
    <property type="evidence" value="ECO:0007669"/>
    <property type="project" value="UniProtKB-KW"/>
</dbReference>
<evidence type="ECO:0000256" key="1">
    <source>
        <dbReference type="ARBA" id="ARBA00005417"/>
    </source>
</evidence>
<sequence length="242" mass="25870">MATALKVERLYAGYHGKNILHGINLDVPAGGALTIIGPNGSGKSTLLKTLVGLLAVSDGRIELDGRDITASRAPQRARLGLAYVPQEKNIFPNMNISDNLRTSGEFAHRKQSAKTLRARMEKALDLFPELRPHLSKTTGLLSGGQRQMVAMASALMLEPSLLVLDEPSAGLSPRNAGLLFESIARIRRTGITLLMIEQNVKLGLSVADTGLVLVAGQVRLLAPAAELARNAHLHALFLGHAQ</sequence>
<reference evidence="7 8" key="1">
    <citation type="submission" date="2018-04" db="EMBL/GenBank/DDBJ databases">
        <title>Brenneria corticis sp.nov.</title>
        <authorList>
            <person name="Li Y."/>
        </authorList>
    </citation>
    <scope>NUCLEOTIDE SEQUENCE [LARGE SCALE GENOMIC DNA]</scope>
    <source>
        <strain evidence="7 8">CFCC 11842</strain>
    </source>
</reference>
<dbReference type="PROSITE" id="PS00211">
    <property type="entry name" value="ABC_TRANSPORTER_1"/>
    <property type="match status" value="1"/>
</dbReference>
<comment type="caution">
    <text evidence="7">The sequence shown here is derived from an EMBL/GenBank/DDBJ whole genome shotgun (WGS) entry which is preliminary data.</text>
</comment>
<dbReference type="PROSITE" id="PS50893">
    <property type="entry name" value="ABC_TRANSPORTER_2"/>
    <property type="match status" value="1"/>
</dbReference>
<organism evidence="7 8">
    <name type="scientific">Brenneria corticis</name>
    <dbReference type="NCBI Taxonomy" id="2173106"/>
    <lineage>
        <taxon>Bacteria</taxon>
        <taxon>Pseudomonadati</taxon>
        <taxon>Pseudomonadota</taxon>
        <taxon>Gammaproteobacteria</taxon>
        <taxon>Enterobacterales</taxon>
        <taxon>Pectobacteriaceae</taxon>
        <taxon>Brenneria</taxon>
    </lineage>
</organism>
<protein>
    <submittedName>
        <fullName evidence="7">ABC transporter ATP-binding protein</fullName>
    </submittedName>
</protein>
<accession>A0A2U1TT85</accession>
<dbReference type="EMBL" id="QDKH01000022">
    <property type="protein sequence ID" value="PWC12614.1"/>
    <property type="molecule type" value="Genomic_DNA"/>
</dbReference>
<evidence type="ECO:0000313" key="7">
    <source>
        <dbReference type="EMBL" id="PWC12614.1"/>
    </source>
</evidence>
<evidence type="ECO:0000256" key="5">
    <source>
        <dbReference type="ARBA" id="ARBA00022970"/>
    </source>
</evidence>
<dbReference type="CDD" id="cd03224">
    <property type="entry name" value="ABC_TM1139_LivF_branched"/>
    <property type="match status" value="1"/>
</dbReference>
<comment type="similarity">
    <text evidence="1">Belongs to the ABC transporter superfamily.</text>
</comment>
<evidence type="ECO:0000256" key="2">
    <source>
        <dbReference type="ARBA" id="ARBA00022448"/>
    </source>
</evidence>
<gene>
    <name evidence="7" type="ORF">DDT56_17160</name>
</gene>
<evidence type="ECO:0000256" key="3">
    <source>
        <dbReference type="ARBA" id="ARBA00022741"/>
    </source>
</evidence>
<dbReference type="InterPro" id="IPR027417">
    <property type="entry name" value="P-loop_NTPase"/>
</dbReference>
<dbReference type="Gene3D" id="3.40.50.300">
    <property type="entry name" value="P-loop containing nucleotide triphosphate hydrolases"/>
    <property type="match status" value="1"/>
</dbReference>
<dbReference type="SMART" id="SM00382">
    <property type="entry name" value="AAA"/>
    <property type="match status" value="1"/>
</dbReference>
<keyword evidence="3" id="KW-0547">Nucleotide-binding</keyword>
<dbReference type="Pfam" id="PF00005">
    <property type="entry name" value="ABC_tran"/>
    <property type="match status" value="1"/>
</dbReference>
<dbReference type="GO" id="GO:0015658">
    <property type="term" value="F:branched-chain amino acid transmembrane transporter activity"/>
    <property type="evidence" value="ECO:0007669"/>
    <property type="project" value="TreeGrafter"/>
</dbReference>
<feature type="domain" description="ABC transporter" evidence="6">
    <location>
        <begin position="5"/>
        <end position="240"/>
    </location>
</feature>
<keyword evidence="8" id="KW-1185">Reference proteome</keyword>
<evidence type="ECO:0000313" key="8">
    <source>
        <dbReference type="Proteomes" id="UP000296159"/>
    </source>
</evidence>
<evidence type="ECO:0000259" key="6">
    <source>
        <dbReference type="PROSITE" id="PS50893"/>
    </source>
</evidence>
<dbReference type="InterPro" id="IPR003439">
    <property type="entry name" value="ABC_transporter-like_ATP-bd"/>
</dbReference>
<dbReference type="GO" id="GO:0016887">
    <property type="term" value="F:ATP hydrolysis activity"/>
    <property type="evidence" value="ECO:0007669"/>
    <property type="project" value="InterPro"/>
</dbReference>
<dbReference type="InterPro" id="IPR017871">
    <property type="entry name" value="ABC_transporter-like_CS"/>
</dbReference>
<dbReference type="InterPro" id="IPR003593">
    <property type="entry name" value="AAA+_ATPase"/>
</dbReference>
<proteinExistence type="inferred from homology"/>
<dbReference type="PANTHER" id="PTHR43820:SF7">
    <property type="entry name" value="BRANCHED-CHAIN AMINO ACID TRANSPORT ATP-BINDING PROTEIN LIVF-RELATED"/>
    <property type="match status" value="1"/>
</dbReference>
<name>A0A2U1TT85_9GAMM</name>
<keyword evidence="4 7" id="KW-0067">ATP-binding</keyword>
<evidence type="ECO:0000256" key="4">
    <source>
        <dbReference type="ARBA" id="ARBA00022840"/>
    </source>
</evidence>